<keyword evidence="4 8" id="KW-0808">Transferase</keyword>
<keyword evidence="12" id="KW-1185">Reference proteome</keyword>
<dbReference type="GO" id="GO:0006048">
    <property type="term" value="P:UDP-N-acetylglucosamine biosynthetic process"/>
    <property type="evidence" value="ECO:0007669"/>
    <property type="project" value="UniProtKB-UniRule"/>
</dbReference>
<keyword evidence="5" id="KW-0256">Endoplasmic reticulum</keyword>
<comment type="subcellular location">
    <subcellularLocation>
        <location evidence="1">Endomembrane system</location>
        <topology evidence="1">Peripheral membrane protein</topology>
    </subcellularLocation>
    <subcellularLocation>
        <location evidence="2">Endoplasmic reticulum membrane</location>
    </subcellularLocation>
</comment>
<keyword evidence="7 8" id="KW-0012">Acyltransferase</keyword>
<evidence type="ECO:0000256" key="4">
    <source>
        <dbReference type="ARBA" id="ARBA00022679"/>
    </source>
</evidence>
<evidence type="ECO:0000256" key="6">
    <source>
        <dbReference type="ARBA" id="ARBA00023136"/>
    </source>
</evidence>
<comment type="similarity">
    <text evidence="8">Belongs to the acetyltransferase family. GNA1 subfamily.</text>
</comment>
<dbReference type="PANTHER" id="PTHR13355:SF11">
    <property type="entry name" value="GLUCOSAMINE 6-PHOSPHATE N-ACETYLTRANSFERASE"/>
    <property type="match status" value="1"/>
</dbReference>
<dbReference type="UniPathway" id="UPA00113">
    <property type="reaction ID" value="UER00529"/>
</dbReference>
<evidence type="ECO:0000256" key="2">
    <source>
        <dbReference type="ARBA" id="ARBA00004586"/>
    </source>
</evidence>
<dbReference type="InterPro" id="IPR000182">
    <property type="entry name" value="GNAT_dom"/>
</dbReference>
<dbReference type="PANTHER" id="PTHR13355">
    <property type="entry name" value="GLUCOSAMINE 6-PHOSPHATE N-ACETYLTRANSFERASE"/>
    <property type="match status" value="1"/>
</dbReference>
<dbReference type="InParanoid" id="A0A286UEL8"/>
<evidence type="ECO:0000256" key="3">
    <source>
        <dbReference type="ARBA" id="ARBA00011738"/>
    </source>
</evidence>
<dbReference type="PROSITE" id="PS51186">
    <property type="entry name" value="GNAT"/>
    <property type="match status" value="1"/>
</dbReference>
<dbReference type="OrthoDB" id="10039976at2759"/>
<comment type="caution">
    <text evidence="11">The sequence shown here is derived from an EMBL/GenBank/DDBJ whole genome shotgun (WGS) entry which is preliminary data.</text>
</comment>
<sequence length="226" mass="25713">MNAVLSSPRRRERAARRCGPGHRQRRRQTPFFISHRTPRMPLTQDSELDLLFPADRIPQEVKDALHEDLHIRPLASTDYRRGHLDVLSVLTVVTDPGEEAWVDQFRAQQAAPDTYYTIVVLERSTDRIVGVGCVFIERKFLRGLGKVGHIEDIAVDSRVQGKKIGLRIIDALTRISESAGCYKTILNCSDKNIPFYVKCGYEKKENEMAKYAKKDIPPPSPTTSRL</sequence>
<comment type="subunit">
    <text evidence="3">Homodimer.</text>
</comment>
<evidence type="ECO:0000313" key="12">
    <source>
        <dbReference type="Proteomes" id="UP000217199"/>
    </source>
</evidence>
<gene>
    <name evidence="11" type="ORF">PNOK_0651600</name>
</gene>
<evidence type="ECO:0000256" key="1">
    <source>
        <dbReference type="ARBA" id="ARBA00004184"/>
    </source>
</evidence>
<dbReference type="Proteomes" id="UP000217199">
    <property type="component" value="Unassembled WGS sequence"/>
</dbReference>
<dbReference type="EC" id="2.3.1.4" evidence="8"/>
<dbReference type="AlphaFoldDB" id="A0A286UEL8"/>
<reference evidence="11 12" key="1">
    <citation type="journal article" date="2017" name="Mol. Ecol.">
        <title>Comparative and population genomic landscape of Phellinus noxius: A hypervariable fungus causing root rot in trees.</title>
        <authorList>
            <person name="Chung C.L."/>
            <person name="Lee T.J."/>
            <person name="Akiba M."/>
            <person name="Lee H.H."/>
            <person name="Kuo T.H."/>
            <person name="Liu D."/>
            <person name="Ke H.M."/>
            <person name="Yokoi T."/>
            <person name="Roa M.B."/>
            <person name="Lu M.J."/>
            <person name="Chang Y.Y."/>
            <person name="Ann P.J."/>
            <person name="Tsai J.N."/>
            <person name="Chen C.Y."/>
            <person name="Tzean S.S."/>
            <person name="Ota Y."/>
            <person name="Hattori T."/>
            <person name="Sahashi N."/>
            <person name="Liou R.F."/>
            <person name="Kikuchi T."/>
            <person name="Tsai I.J."/>
        </authorList>
    </citation>
    <scope>NUCLEOTIDE SEQUENCE [LARGE SCALE GENOMIC DNA]</scope>
    <source>
        <strain evidence="11 12">FFPRI411160</strain>
    </source>
</reference>
<name>A0A286UEL8_9AGAM</name>
<feature type="domain" description="N-acetyltransferase" evidence="10">
    <location>
        <begin position="69"/>
        <end position="223"/>
    </location>
</feature>
<accession>A0A286UEL8</accession>
<comment type="pathway">
    <text evidence="8">Nucleotide-sugar biosynthesis; UDP-N-acetyl-alpha-D-glucosamine biosynthesis; N-acetyl-alpha-D-glucosamine 1-phosphate from alpha-D-glucosamine 6-phosphate (route I): step 1/2.</text>
</comment>
<dbReference type="STRING" id="2282107.A0A286UEL8"/>
<dbReference type="CDD" id="cd04301">
    <property type="entry name" value="NAT_SF"/>
    <property type="match status" value="1"/>
</dbReference>
<dbReference type="Gene3D" id="3.40.630.30">
    <property type="match status" value="1"/>
</dbReference>
<evidence type="ECO:0000256" key="8">
    <source>
        <dbReference type="RuleBase" id="RU365086"/>
    </source>
</evidence>
<evidence type="ECO:0000259" key="10">
    <source>
        <dbReference type="PROSITE" id="PS51186"/>
    </source>
</evidence>
<feature type="region of interest" description="Disordered" evidence="9">
    <location>
        <begin position="1"/>
        <end position="30"/>
    </location>
</feature>
<comment type="catalytic activity">
    <reaction evidence="8">
        <text>D-glucosamine 6-phosphate + acetyl-CoA = N-acetyl-D-glucosamine 6-phosphate + CoA + H(+)</text>
        <dbReference type="Rhea" id="RHEA:10292"/>
        <dbReference type="ChEBI" id="CHEBI:15378"/>
        <dbReference type="ChEBI" id="CHEBI:57287"/>
        <dbReference type="ChEBI" id="CHEBI:57288"/>
        <dbReference type="ChEBI" id="CHEBI:57513"/>
        <dbReference type="ChEBI" id="CHEBI:58725"/>
        <dbReference type="EC" id="2.3.1.4"/>
    </reaction>
</comment>
<evidence type="ECO:0000256" key="9">
    <source>
        <dbReference type="SAM" id="MobiDB-lite"/>
    </source>
</evidence>
<organism evidence="11 12">
    <name type="scientific">Pyrrhoderma noxium</name>
    <dbReference type="NCBI Taxonomy" id="2282107"/>
    <lineage>
        <taxon>Eukaryota</taxon>
        <taxon>Fungi</taxon>
        <taxon>Dikarya</taxon>
        <taxon>Basidiomycota</taxon>
        <taxon>Agaricomycotina</taxon>
        <taxon>Agaricomycetes</taxon>
        <taxon>Hymenochaetales</taxon>
        <taxon>Hymenochaetaceae</taxon>
        <taxon>Pyrrhoderma</taxon>
    </lineage>
</organism>
<dbReference type="InterPro" id="IPR039143">
    <property type="entry name" value="GNPNAT1-like"/>
</dbReference>
<evidence type="ECO:0000256" key="5">
    <source>
        <dbReference type="ARBA" id="ARBA00022824"/>
    </source>
</evidence>
<dbReference type="SUPFAM" id="SSF55729">
    <property type="entry name" value="Acyl-CoA N-acyltransferases (Nat)"/>
    <property type="match status" value="1"/>
</dbReference>
<keyword evidence="6" id="KW-0472">Membrane</keyword>
<evidence type="ECO:0000256" key="7">
    <source>
        <dbReference type="ARBA" id="ARBA00023315"/>
    </source>
</evidence>
<dbReference type="EMBL" id="NBII01000006">
    <property type="protein sequence ID" value="PAV18030.1"/>
    <property type="molecule type" value="Genomic_DNA"/>
</dbReference>
<dbReference type="GO" id="GO:0004343">
    <property type="term" value="F:glucosamine 6-phosphate N-acetyltransferase activity"/>
    <property type="evidence" value="ECO:0007669"/>
    <property type="project" value="UniProtKB-UniRule"/>
</dbReference>
<evidence type="ECO:0000313" key="11">
    <source>
        <dbReference type="EMBL" id="PAV18030.1"/>
    </source>
</evidence>
<feature type="compositionally biased region" description="Basic residues" evidence="9">
    <location>
        <begin position="8"/>
        <end position="28"/>
    </location>
</feature>
<dbReference type="FunFam" id="3.40.630.30:FF:000048">
    <property type="entry name" value="Glucosamine 6-phosphate N-acetyltransferase"/>
    <property type="match status" value="1"/>
</dbReference>
<proteinExistence type="inferred from homology"/>
<dbReference type="InterPro" id="IPR016181">
    <property type="entry name" value="Acyl_CoA_acyltransferase"/>
</dbReference>
<dbReference type="GO" id="GO:0005789">
    <property type="term" value="C:endoplasmic reticulum membrane"/>
    <property type="evidence" value="ECO:0007669"/>
    <property type="project" value="UniProtKB-SubCell"/>
</dbReference>
<protein>
    <recommendedName>
        <fullName evidence="8">Glucosamine 6-phosphate N-acetyltransferase</fullName>
        <ecNumber evidence="8">2.3.1.4</ecNumber>
    </recommendedName>
</protein>
<dbReference type="Pfam" id="PF00583">
    <property type="entry name" value="Acetyltransf_1"/>
    <property type="match status" value="1"/>
</dbReference>